<feature type="compositionally biased region" description="Low complexity" evidence="4">
    <location>
        <begin position="1060"/>
        <end position="1072"/>
    </location>
</feature>
<dbReference type="EMBL" id="KN817556">
    <property type="protein sequence ID" value="KJA21654.1"/>
    <property type="molecule type" value="Genomic_DNA"/>
</dbReference>
<dbReference type="OMA" id="NIDRCER"/>
<keyword evidence="3" id="KW-0539">Nucleus</keyword>
<dbReference type="GO" id="GO:0046872">
    <property type="term" value="F:metal ion binding"/>
    <property type="evidence" value="ECO:0007669"/>
    <property type="project" value="UniProtKB-KW"/>
</dbReference>
<accession>A0A0D2NS73</accession>
<sequence length="1072" mass="119329">MNALQDPSKKTSINSLLNPQDVSAFSSMSGLPSGPPLHHVHPHAHAQYFHQEYQQTSYNLRAAIFPENGAQSPDDSLGRKALQVNEPRYHVQLHESQHPQMPSRQPTNAYVSSSPRIIRPRIEESQGYAPEAVWHQHTHQQHGSFNMSYGSPVIASMYSDERTALSGDYPSSGINYPSSYDNSHAGNSQSWQATERASVRLAARGTSSQPMSSTQGDRYTQPDYYQTARIYDSSMEQQPQQQQQPIDVSMASSSSQRLDSIRPSGSTSSKRSHPDSEGTPAPKAKRTKAKPKQAGTETSTAGGSSKRGYNAKKRSEAAFISAQNDALQRIQRDATYGRDSSNGSNPSGDDHGTGEQFYVPELQFARCMSNRYRNEDFPRCVSCTRRWAGDTCRFQGIRFFMRDAQRNLLAVSFNEHHNAGQAPVMEFPTRWNRSLEKEHVTRTKLSIAKALLPTLKAEQEHVKASEIVRRPRESDVRVTCDTCMTSLFSTSFMCRLCGREVCNECFQQVRELTQEPKHATPAELAAYTGRREKHAHANPFFLNCLKRNEHGVNEFTPVTRFVGAELDKAVIDMQEILDGEAGQNNSQVGSSLTLSSSVSDQHPELQNGTSYEPGALPPPDLHMSSSTSTDLQTISPYPENSPPDPMSPPLYDNYTPTNVPESITSIPIYRLQIIPASLYDALQASLSYTDKQPVAFAMLWEQGVPLLVKDILPRFKLRWTPEYFMERYGDQTCLIVECQTDENKRVNVRDFFAMFGKYSERKGCWKLKDWPPTAEFKKAFPELFDDFSQAVPVPDYVRRDGVYNIGSHFPTNAVGPDLGPKMYNALASSQDVGSKGSTRLHMDMADALNVMLHATPCEDGTEGYAVWDLFRAEDSDKIRAFLKKRSGFVRPGANGSAGTAGAKKGTGAGAGPAAQGGSGGGSAAGEKAPAPTAPLPVQMIGHDPIHGQQFYLDVQLRRQLFDEYGVKSYRVYQRPGDGVFIPAGCAHQVANMADCMKIAIDFVSPENIDRCERLTREFREQNQSKVWKEDVLQLRTMMWFAWQSCTRREAELEKGRDAGQAEPAEPQQQVAQ</sequence>
<dbReference type="PANTHER" id="PTHR12549:SF38">
    <property type="entry name" value="JMJC DOMAIN-CONTAINING HISTONE DEMETHYLASE 2, ISOFORM A"/>
    <property type="match status" value="1"/>
</dbReference>
<feature type="domain" description="JmjC" evidence="5">
    <location>
        <begin position="798"/>
        <end position="1019"/>
    </location>
</feature>
<dbReference type="GO" id="GO:0000118">
    <property type="term" value="C:histone deacetylase complex"/>
    <property type="evidence" value="ECO:0007669"/>
    <property type="project" value="TreeGrafter"/>
</dbReference>
<feature type="region of interest" description="Disordered" evidence="4">
    <location>
        <begin position="335"/>
        <end position="355"/>
    </location>
</feature>
<dbReference type="SUPFAM" id="SSF51197">
    <property type="entry name" value="Clavaminate synthase-like"/>
    <property type="match status" value="1"/>
</dbReference>
<organism evidence="6 7">
    <name type="scientific">Hypholoma sublateritium (strain FD-334 SS-4)</name>
    <dbReference type="NCBI Taxonomy" id="945553"/>
    <lineage>
        <taxon>Eukaryota</taxon>
        <taxon>Fungi</taxon>
        <taxon>Dikarya</taxon>
        <taxon>Basidiomycota</taxon>
        <taxon>Agaricomycotina</taxon>
        <taxon>Agaricomycetes</taxon>
        <taxon>Agaricomycetidae</taxon>
        <taxon>Agaricales</taxon>
        <taxon>Agaricineae</taxon>
        <taxon>Strophariaceae</taxon>
        <taxon>Hypholoma</taxon>
    </lineage>
</organism>
<evidence type="ECO:0000256" key="2">
    <source>
        <dbReference type="ARBA" id="ARBA00022723"/>
    </source>
</evidence>
<feature type="region of interest" description="Disordered" evidence="4">
    <location>
        <begin position="581"/>
        <end position="647"/>
    </location>
</feature>
<dbReference type="STRING" id="945553.A0A0D2NS73"/>
<dbReference type="GO" id="GO:0032454">
    <property type="term" value="F:histone H3K9 demethylase activity"/>
    <property type="evidence" value="ECO:0007669"/>
    <property type="project" value="InterPro"/>
</dbReference>
<dbReference type="PANTHER" id="PTHR12549">
    <property type="entry name" value="JMJC DOMAIN-CONTAINING HISTONE DEMETHYLATION PROTEIN"/>
    <property type="match status" value="1"/>
</dbReference>
<feature type="compositionally biased region" description="Gly residues" evidence="4">
    <location>
        <begin position="904"/>
        <end position="923"/>
    </location>
</feature>
<feature type="compositionally biased region" description="Polar residues" evidence="4">
    <location>
        <begin position="180"/>
        <end position="195"/>
    </location>
</feature>
<evidence type="ECO:0000313" key="6">
    <source>
        <dbReference type="EMBL" id="KJA21654.1"/>
    </source>
</evidence>
<dbReference type="AlphaFoldDB" id="A0A0D2NS73"/>
<evidence type="ECO:0000259" key="5">
    <source>
        <dbReference type="PROSITE" id="PS51184"/>
    </source>
</evidence>
<dbReference type="Pfam" id="PF02373">
    <property type="entry name" value="JmjC"/>
    <property type="match status" value="1"/>
</dbReference>
<gene>
    <name evidence="6" type="ORF">HYPSUDRAFT_41780</name>
</gene>
<dbReference type="GO" id="GO:0006357">
    <property type="term" value="P:regulation of transcription by RNA polymerase II"/>
    <property type="evidence" value="ECO:0007669"/>
    <property type="project" value="TreeGrafter"/>
</dbReference>
<dbReference type="OrthoDB" id="1667110at2759"/>
<evidence type="ECO:0000313" key="7">
    <source>
        <dbReference type="Proteomes" id="UP000054270"/>
    </source>
</evidence>
<dbReference type="GO" id="GO:0031490">
    <property type="term" value="F:chromatin DNA binding"/>
    <property type="evidence" value="ECO:0007669"/>
    <property type="project" value="TreeGrafter"/>
</dbReference>
<feature type="region of interest" description="Disordered" evidence="4">
    <location>
        <begin position="892"/>
        <end position="931"/>
    </location>
</feature>
<dbReference type="InterPro" id="IPR003347">
    <property type="entry name" value="JmjC_dom"/>
</dbReference>
<feature type="compositionally biased region" description="Low complexity" evidence="4">
    <location>
        <begin position="337"/>
        <end position="347"/>
    </location>
</feature>
<dbReference type="PROSITE" id="PS51184">
    <property type="entry name" value="JMJC"/>
    <property type="match status" value="1"/>
</dbReference>
<keyword evidence="2" id="KW-0479">Metal-binding</keyword>
<evidence type="ECO:0000256" key="1">
    <source>
        <dbReference type="ARBA" id="ARBA00004123"/>
    </source>
</evidence>
<feature type="region of interest" description="Disordered" evidence="4">
    <location>
        <begin position="1051"/>
        <end position="1072"/>
    </location>
</feature>
<dbReference type="GO" id="GO:0003712">
    <property type="term" value="F:transcription coregulator activity"/>
    <property type="evidence" value="ECO:0007669"/>
    <property type="project" value="TreeGrafter"/>
</dbReference>
<dbReference type="Gene3D" id="2.60.120.650">
    <property type="entry name" value="Cupin"/>
    <property type="match status" value="1"/>
</dbReference>
<comment type="subcellular location">
    <subcellularLocation>
        <location evidence="1">Nucleus</location>
    </subcellularLocation>
</comment>
<feature type="compositionally biased region" description="Low complexity" evidence="4">
    <location>
        <begin position="586"/>
        <end position="599"/>
    </location>
</feature>
<feature type="compositionally biased region" description="Polar residues" evidence="4">
    <location>
        <begin position="623"/>
        <end position="634"/>
    </location>
</feature>
<proteinExistence type="predicted"/>
<reference evidence="7" key="1">
    <citation type="submission" date="2014-04" db="EMBL/GenBank/DDBJ databases">
        <title>Evolutionary Origins and Diversification of the Mycorrhizal Mutualists.</title>
        <authorList>
            <consortium name="DOE Joint Genome Institute"/>
            <consortium name="Mycorrhizal Genomics Consortium"/>
            <person name="Kohler A."/>
            <person name="Kuo A."/>
            <person name="Nagy L.G."/>
            <person name="Floudas D."/>
            <person name="Copeland A."/>
            <person name="Barry K.W."/>
            <person name="Cichocki N."/>
            <person name="Veneault-Fourrey C."/>
            <person name="LaButti K."/>
            <person name="Lindquist E.A."/>
            <person name="Lipzen A."/>
            <person name="Lundell T."/>
            <person name="Morin E."/>
            <person name="Murat C."/>
            <person name="Riley R."/>
            <person name="Ohm R."/>
            <person name="Sun H."/>
            <person name="Tunlid A."/>
            <person name="Henrissat B."/>
            <person name="Grigoriev I.V."/>
            <person name="Hibbett D.S."/>
            <person name="Martin F."/>
        </authorList>
    </citation>
    <scope>NUCLEOTIDE SEQUENCE [LARGE SCALE GENOMIC DNA]</scope>
    <source>
        <strain evidence="7">FD-334 SS-4</strain>
    </source>
</reference>
<dbReference type="SMART" id="SM00558">
    <property type="entry name" value="JmjC"/>
    <property type="match status" value="1"/>
</dbReference>
<feature type="region of interest" description="Disordered" evidence="4">
    <location>
        <begin position="180"/>
        <end position="313"/>
    </location>
</feature>
<dbReference type="GO" id="GO:0000785">
    <property type="term" value="C:chromatin"/>
    <property type="evidence" value="ECO:0007669"/>
    <property type="project" value="TreeGrafter"/>
</dbReference>
<evidence type="ECO:0000256" key="3">
    <source>
        <dbReference type="ARBA" id="ARBA00023242"/>
    </source>
</evidence>
<keyword evidence="7" id="KW-1185">Reference proteome</keyword>
<feature type="compositionally biased region" description="Polar residues" evidence="4">
    <location>
        <begin position="205"/>
        <end position="218"/>
    </location>
</feature>
<feature type="compositionally biased region" description="Polar residues" evidence="4">
    <location>
        <begin position="250"/>
        <end position="269"/>
    </location>
</feature>
<name>A0A0D2NS73_HYPSF</name>
<dbReference type="Proteomes" id="UP000054270">
    <property type="component" value="Unassembled WGS sequence"/>
</dbReference>
<evidence type="ECO:0000256" key="4">
    <source>
        <dbReference type="SAM" id="MobiDB-lite"/>
    </source>
</evidence>
<dbReference type="InterPro" id="IPR045109">
    <property type="entry name" value="LSDs-like"/>
</dbReference>
<feature type="compositionally biased region" description="Low complexity" evidence="4">
    <location>
        <begin position="892"/>
        <end position="903"/>
    </location>
</feature>
<protein>
    <recommendedName>
        <fullName evidence="5">JmjC domain-containing protein</fullName>
    </recommendedName>
</protein>